<protein>
    <submittedName>
        <fullName evidence="1">Uncharacterized protein</fullName>
    </submittedName>
</protein>
<dbReference type="EMBL" id="CP007122">
    <property type="protein sequence ID" value="AHJ34492.1"/>
    <property type="molecule type" value="Genomic_DNA"/>
</dbReference>
<name>A0A806LJV0_LACPA</name>
<proteinExistence type="predicted"/>
<gene>
    <name evidence="1" type="ORF">AF91_14885</name>
</gene>
<dbReference type="Proteomes" id="UP000019441">
    <property type="component" value="Chromosome"/>
</dbReference>
<dbReference type="KEGG" id="lpq:AF91_14885"/>
<dbReference type="AlphaFoldDB" id="A0A806LJV0"/>
<sequence>MLLTSLGLIVAKMDGGGKVAGWIRRRVIRDWVITREIVLEEVGQTNPHSFFSFRYKTLVSYGFKNCNLYVRVYPIVVDIIDEYH</sequence>
<accession>A0A806LJV0</accession>
<evidence type="ECO:0000313" key="2">
    <source>
        <dbReference type="Proteomes" id="UP000019441"/>
    </source>
</evidence>
<organism evidence="1 2">
    <name type="scientific">Lacticaseibacillus paracasei N1115</name>
    <dbReference type="NCBI Taxonomy" id="1446494"/>
    <lineage>
        <taxon>Bacteria</taxon>
        <taxon>Bacillati</taxon>
        <taxon>Bacillota</taxon>
        <taxon>Bacilli</taxon>
        <taxon>Lactobacillales</taxon>
        <taxon>Lactobacillaceae</taxon>
        <taxon>Lacticaseibacillus</taxon>
    </lineage>
</organism>
<evidence type="ECO:0000313" key="1">
    <source>
        <dbReference type="EMBL" id="AHJ34492.1"/>
    </source>
</evidence>
<reference evidence="1 2" key="1">
    <citation type="journal article" date="2014" name="Genome Announc.">
        <title>Whole Genome Sequence of the Probiotic Strain Lactobacillus paracasei N1115, Isolated from Traditional Chinese Fermented Milk.</title>
        <authorList>
            <person name="Wang S."/>
            <person name="Zhu H."/>
            <person name="He F."/>
            <person name="Luo Y."/>
            <person name="Kang Z."/>
            <person name="Lu C."/>
            <person name="Feng L."/>
            <person name="Lu X."/>
            <person name="Xue Y."/>
            <person name="Wang H."/>
        </authorList>
    </citation>
    <scope>NUCLEOTIDE SEQUENCE [LARGE SCALE GENOMIC DNA]</scope>
    <source>
        <strain evidence="1 2">N1115</strain>
    </source>
</reference>